<feature type="non-terminal residue" evidence="3">
    <location>
        <position position="1"/>
    </location>
</feature>
<keyword evidence="4" id="KW-1185">Reference proteome</keyword>
<feature type="compositionally biased region" description="Polar residues" evidence="1">
    <location>
        <begin position="1"/>
        <end position="10"/>
    </location>
</feature>
<feature type="domain" description="F-box" evidence="2">
    <location>
        <begin position="35"/>
        <end position="76"/>
    </location>
</feature>
<organism evidence="3 4">
    <name type="scientific">Eragrostis curvula</name>
    <name type="common">weeping love grass</name>
    <dbReference type="NCBI Taxonomy" id="38414"/>
    <lineage>
        <taxon>Eukaryota</taxon>
        <taxon>Viridiplantae</taxon>
        <taxon>Streptophyta</taxon>
        <taxon>Embryophyta</taxon>
        <taxon>Tracheophyta</taxon>
        <taxon>Spermatophyta</taxon>
        <taxon>Magnoliopsida</taxon>
        <taxon>Liliopsida</taxon>
        <taxon>Poales</taxon>
        <taxon>Poaceae</taxon>
        <taxon>PACMAD clade</taxon>
        <taxon>Chloridoideae</taxon>
        <taxon>Eragrostideae</taxon>
        <taxon>Eragrostidinae</taxon>
        <taxon>Eragrostis</taxon>
    </lineage>
</organism>
<reference evidence="3 4" key="1">
    <citation type="journal article" date="2019" name="Sci. Rep.">
        <title>A high-quality genome of Eragrostis curvula grass provides insights into Poaceae evolution and supports new strategies to enhance forage quality.</title>
        <authorList>
            <person name="Carballo J."/>
            <person name="Santos B.A.C.M."/>
            <person name="Zappacosta D."/>
            <person name="Garbus I."/>
            <person name="Selva J.P."/>
            <person name="Gallo C.A."/>
            <person name="Diaz A."/>
            <person name="Albertini E."/>
            <person name="Caccamo M."/>
            <person name="Echenique V."/>
        </authorList>
    </citation>
    <scope>NUCLEOTIDE SEQUENCE [LARGE SCALE GENOMIC DNA]</scope>
    <source>
        <strain evidence="4">cv. Victoria</strain>
        <tissue evidence="3">Leaf</tissue>
    </source>
</reference>
<protein>
    <recommendedName>
        <fullName evidence="2">F-box domain-containing protein</fullName>
    </recommendedName>
</protein>
<evidence type="ECO:0000313" key="4">
    <source>
        <dbReference type="Proteomes" id="UP000324897"/>
    </source>
</evidence>
<evidence type="ECO:0000259" key="2">
    <source>
        <dbReference type="SMART" id="SM00256"/>
    </source>
</evidence>
<dbReference type="AlphaFoldDB" id="A0A5J9VQG2"/>
<dbReference type="EMBL" id="RWGY01000007">
    <property type="protein sequence ID" value="TVU37757.1"/>
    <property type="molecule type" value="Genomic_DNA"/>
</dbReference>
<evidence type="ECO:0000313" key="3">
    <source>
        <dbReference type="EMBL" id="TVU37757.1"/>
    </source>
</evidence>
<dbReference type="Gene3D" id="1.20.1280.50">
    <property type="match status" value="1"/>
</dbReference>
<comment type="caution">
    <text evidence="3">The sequence shown here is derived from an EMBL/GenBank/DDBJ whole genome shotgun (WGS) entry which is preliminary data.</text>
</comment>
<evidence type="ECO:0000256" key="1">
    <source>
        <dbReference type="SAM" id="MobiDB-lite"/>
    </source>
</evidence>
<dbReference type="Proteomes" id="UP000324897">
    <property type="component" value="Chromosome 4"/>
</dbReference>
<accession>A0A5J9VQG2</accession>
<dbReference type="InterPro" id="IPR036047">
    <property type="entry name" value="F-box-like_dom_sf"/>
</dbReference>
<dbReference type="PANTHER" id="PTHR33207">
    <property type="entry name" value="F-BOX DOMAIN CONTAINING PROTEIN-RELATED"/>
    <property type="match status" value="1"/>
</dbReference>
<dbReference type="Pfam" id="PF12937">
    <property type="entry name" value="F-box-like"/>
    <property type="match status" value="1"/>
</dbReference>
<dbReference type="InterPro" id="IPR001810">
    <property type="entry name" value="F-box_dom"/>
</dbReference>
<dbReference type="SMART" id="SM00256">
    <property type="entry name" value="FBOX"/>
    <property type="match status" value="1"/>
</dbReference>
<sequence>MSEHSTMTRRQNSRVVGQVKRRRKQNGSATALHDLSDDLLERILLGVGSPVDLVRAASVCKRWRRVAADAGFLRRICTLHAPPVAAAGSYHNSSLKPRNKSRPLPSFVVSCSSTTTICDRHFSLDFLPDADVMPAVWRAMGSRGSLLLLHGVDRKDPYPTIDYGNMVVCEPVTRRYVRISPATTFQGHDISFAYLCDGDGGIGISNFKLVCLLDRCVGVLGSDGSRRMTRVDGKCMILKDATDANVYCFTGGRTMAAVDRRSANLSYFMLPAIEEWELEGHFDVSLALTSGHADGRDRFVFAHKDGTLKVLLRMDGNGMDELELEQIISASKVKLRDNRKRLHLCTWIRGTPMIVVSQGPRLKKKQMMCFNVDTLEVEDVTGRDDFYGVHYPCKLPWPPVLQACTANEFQ</sequence>
<feature type="region of interest" description="Disordered" evidence="1">
    <location>
        <begin position="1"/>
        <end position="30"/>
    </location>
</feature>
<proteinExistence type="predicted"/>
<dbReference type="OrthoDB" id="659406at2759"/>
<gene>
    <name evidence="3" type="ORF">EJB05_11091</name>
</gene>
<name>A0A5J9VQG2_9POAL</name>
<dbReference type="Gramene" id="TVU37757">
    <property type="protein sequence ID" value="TVU37757"/>
    <property type="gene ID" value="EJB05_11091"/>
</dbReference>
<dbReference type="SUPFAM" id="SSF81383">
    <property type="entry name" value="F-box domain"/>
    <property type="match status" value="1"/>
</dbReference>